<dbReference type="SUPFAM" id="SSF47240">
    <property type="entry name" value="Ferritin-like"/>
    <property type="match status" value="1"/>
</dbReference>
<dbReference type="CDD" id="cd01044">
    <property type="entry name" value="Ferritin_CCC1_N"/>
    <property type="match status" value="1"/>
</dbReference>
<evidence type="ECO:0000256" key="1">
    <source>
        <dbReference type="SAM" id="Phobius"/>
    </source>
</evidence>
<sequence>MDIGGVVREMCRDEYFSHHLYRSLAGKPFMKKNLREALLRAAEDEYKHYLFWRSAVGECSSRTHMFKVFIYTVMFYLFGLTVLLKILEAKERSVTAIYREMVKLRPGLREEVERIILDEEEHEKEFLSSIDEGRVKYIGAITLGVSDALVELTGIYTGSLGAFENTLSAGLTGLLAGIAASISMGIASYTQAKNEGRASPGLAAIYTLLAYISVALLLATPYFIINNLMIAFITMVVIALAVVSYLTFYVAILHNRSYIKEFSETTILIFSVSILLYVLGSILGKILGLTSSPP</sequence>
<keyword evidence="1" id="KW-0812">Transmembrane</keyword>
<proteinExistence type="predicted"/>
<name>A0A7J2U4Q4_9CREN</name>
<comment type="caution">
    <text evidence="2">The sequence shown here is derived from an EMBL/GenBank/DDBJ whole genome shotgun (WGS) entry which is preliminary data.</text>
</comment>
<feature type="transmembrane region" description="Helical" evidence="1">
    <location>
        <begin position="265"/>
        <end position="287"/>
    </location>
</feature>
<evidence type="ECO:0008006" key="3">
    <source>
        <dbReference type="Google" id="ProtNLM"/>
    </source>
</evidence>
<gene>
    <name evidence="2" type="ORF">ENO26_09710</name>
</gene>
<feature type="transmembrane region" description="Helical" evidence="1">
    <location>
        <begin position="169"/>
        <end position="189"/>
    </location>
</feature>
<feature type="transmembrane region" description="Helical" evidence="1">
    <location>
        <begin position="68"/>
        <end position="87"/>
    </location>
</feature>
<accession>A0A7J2U4Q4</accession>
<evidence type="ECO:0000313" key="2">
    <source>
        <dbReference type="EMBL" id="HEM67820.1"/>
    </source>
</evidence>
<keyword evidence="1" id="KW-0472">Membrane</keyword>
<protein>
    <recommendedName>
        <fullName evidence="3">Rubrerythrin family protein</fullName>
    </recommendedName>
</protein>
<dbReference type="InterPro" id="IPR009078">
    <property type="entry name" value="Ferritin-like_SF"/>
</dbReference>
<feature type="transmembrane region" description="Helical" evidence="1">
    <location>
        <begin position="230"/>
        <end position="253"/>
    </location>
</feature>
<dbReference type="AlphaFoldDB" id="A0A7J2U4Q4"/>
<feature type="transmembrane region" description="Helical" evidence="1">
    <location>
        <begin position="201"/>
        <end position="224"/>
    </location>
</feature>
<organism evidence="2">
    <name type="scientific">Ignisphaera aggregans</name>
    <dbReference type="NCBI Taxonomy" id="334771"/>
    <lineage>
        <taxon>Archaea</taxon>
        <taxon>Thermoproteota</taxon>
        <taxon>Thermoprotei</taxon>
        <taxon>Desulfurococcales</taxon>
        <taxon>Desulfurococcaceae</taxon>
        <taxon>Ignisphaera</taxon>
    </lineage>
</organism>
<dbReference type="InterPro" id="IPR039376">
    <property type="entry name" value="Ferritin_CCC1_N"/>
</dbReference>
<keyword evidence="1" id="KW-1133">Transmembrane helix</keyword>
<dbReference type="EMBL" id="DSEU01000069">
    <property type="protein sequence ID" value="HEM67820.1"/>
    <property type="molecule type" value="Genomic_DNA"/>
</dbReference>
<reference evidence="2" key="1">
    <citation type="journal article" date="2020" name="mSystems">
        <title>Genome- and Community-Level Interaction Insights into Carbon Utilization and Element Cycling Functions of Hydrothermarchaeota in Hydrothermal Sediment.</title>
        <authorList>
            <person name="Zhou Z."/>
            <person name="Liu Y."/>
            <person name="Xu W."/>
            <person name="Pan J."/>
            <person name="Luo Z.H."/>
            <person name="Li M."/>
        </authorList>
    </citation>
    <scope>NUCLEOTIDE SEQUENCE [LARGE SCALE GENOMIC DNA]</scope>
    <source>
        <strain evidence="2">SpSt-125</strain>
    </source>
</reference>